<sequence length="193" mass="22191">MSIKAFIIFVGLSLAKSASAQYYDEIDFRMIVQIMNVETNILIGVDTALTNGTFDSLSANQLNNLYAKQGLKYYDWILVPDCNLTYSASPTPTYRIYLADETILVWDHSWGCSDTDSDMIAYQYGKTNKDQFLRYDPLLQTINVCDDKCVFVDSTTNKLIASRDCNNKNKRFQILFKEISPLYLPERDTHCFF</sequence>
<evidence type="ECO:0000313" key="2">
    <source>
        <dbReference type="EnsemblMetazoa" id="XP_028155013.1"/>
    </source>
</evidence>
<organism evidence="4">
    <name type="scientific">Diabrotica virgifera virgifera</name>
    <name type="common">western corn rootworm</name>
    <dbReference type="NCBI Taxonomy" id="50390"/>
    <lineage>
        <taxon>Eukaryota</taxon>
        <taxon>Metazoa</taxon>
        <taxon>Ecdysozoa</taxon>
        <taxon>Arthropoda</taxon>
        <taxon>Hexapoda</taxon>
        <taxon>Insecta</taxon>
        <taxon>Pterygota</taxon>
        <taxon>Neoptera</taxon>
        <taxon>Endopterygota</taxon>
        <taxon>Coleoptera</taxon>
        <taxon>Polyphaga</taxon>
        <taxon>Cucujiformia</taxon>
        <taxon>Chrysomeloidea</taxon>
        <taxon>Chrysomelidae</taxon>
        <taxon>Galerucinae</taxon>
        <taxon>Diabroticina</taxon>
        <taxon>Diabroticites</taxon>
        <taxon>Diabrotica</taxon>
    </lineage>
</organism>
<dbReference type="GeneID" id="114348703"/>
<name>A0A6P7HBG5_DIAVI</name>
<evidence type="ECO:0000256" key="1">
    <source>
        <dbReference type="SAM" id="SignalP"/>
    </source>
</evidence>
<reference evidence="4" key="1">
    <citation type="submission" date="2025-04" db="UniProtKB">
        <authorList>
            <consortium name="RefSeq"/>
        </authorList>
    </citation>
    <scope>IDENTIFICATION</scope>
    <source>
        <tissue evidence="4">Whole insect</tissue>
    </source>
</reference>
<protein>
    <submittedName>
        <fullName evidence="4">Uncharacterized protein LOC114348703</fullName>
    </submittedName>
</protein>
<reference evidence="2" key="2">
    <citation type="submission" date="2025-05" db="UniProtKB">
        <authorList>
            <consortium name="EnsemblMetazoa"/>
        </authorList>
    </citation>
    <scope>IDENTIFICATION</scope>
</reference>
<dbReference type="RefSeq" id="XP_028155013.1">
    <property type="nucleotide sequence ID" value="XM_028299212.1"/>
</dbReference>
<feature type="chain" id="PRO_5027967032" evidence="1">
    <location>
        <begin position="21"/>
        <end position="193"/>
    </location>
</feature>
<dbReference type="AlphaFoldDB" id="A0A6P7HBG5"/>
<keyword evidence="3" id="KW-1185">Reference proteome</keyword>
<proteinExistence type="predicted"/>
<dbReference type="EnsemblMetazoa" id="XM_028299212.2">
    <property type="protein sequence ID" value="XP_028155013.1"/>
    <property type="gene ID" value="LOC114348703"/>
</dbReference>
<accession>A0A6P7HBG5</accession>
<evidence type="ECO:0000313" key="4">
    <source>
        <dbReference type="RefSeq" id="XP_028155013.1"/>
    </source>
</evidence>
<dbReference type="KEGG" id="dvv:114348703"/>
<keyword evidence="1" id="KW-0732">Signal</keyword>
<evidence type="ECO:0000313" key="3">
    <source>
        <dbReference type="Proteomes" id="UP001652700"/>
    </source>
</evidence>
<dbReference type="Proteomes" id="UP001652700">
    <property type="component" value="Unplaced"/>
</dbReference>
<feature type="signal peptide" evidence="1">
    <location>
        <begin position="1"/>
        <end position="20"/>
    </location>
</feature>
<dbReference type="InParanoid" id="A0A6P7HBG5"/>
<gene>
    <name evidence="4" type="primary">LOC114348703</name>
</gene>